<protein>
    <recommendedName>
        <fullName evidence="3">Rap-GAP domain-containing protein</fullName>
    </recommendedName>
</protein>
<keyword evidence="2" id="KW-1185">Reference proteome</keyword>
<dbReference type="RefSeq" id="XP_068365496.1">
    <property type="nucleotide sequence ID" value="XM_068499820.1"/>
</dbReference>
<gene>
    <name evidence="1" type="ORF">TRFO_17838</name>
</gene>
<accession>A0A1J4KN82</accession>
<dbReference type="OrthoDB" id="10681924at2759"/>
<dbReference type="EMBL" id="MLAK01000565">
    <property type="protein sequence ID" value="OHT12360.1"/>
    <property type="molecule type" value="Genomic_DNA"/>
</dbReference>
<evidence type="ECO:0000313" key="2">
    <source>
        <dbReference type="Proteomes" id="UP000179807"/>
    </source>
</evidence>
<dbReference type="Proteomes" id="UP000179807">
    <property type="component" value="Unassembled WGS sequence"/>
</dbReference>
<evidence type="ECO:0008006" key="3">
    <source>
        <dbReference type="Google" id="ProtNLM"/>
    </source>
</evidence>
<name>A0A1J4KN82_9EUKA</name>
<comment type="caution">
    <text evidence="1">The sequence shown here is derived from an EMBL/GenBank/DDBJ whole genome shotgun (WGS) entry which is preliminary data.</text>
</comment>
<evidence type="ECO:0000313" key="1">
    <source>
        <dbReference type="EMBL" id="OHT12360.1"/>
    </source>
</evidence>
<dbReference type="AlphaFoldDB" id="A0A1J4KN82"/>
<sequence>MKKIGPLLDNLPVLMDPSYGDIPGYTSVLSSYSNYEKQSIVDSILKCFLPSNPQYKSLSKNAFDYANLVVPYALRYDDEKDGNNSFFLKAFNLYFHWIEGLPFETDDHTRQAYIQKFLIHLSQIFLNPSFKPHINKFCENIKQLFLSGAIHIGEETKTVLIKVLICGCIDIQKSQEFKILAALLVDTVLLYVSNADDGWFNPFLPRIQPLFQLSTFLAIVTKKFAQSYSSFIKSPNPLAEKILNFLRFLISTYFPPKEKHEALDKAIGCCIQIELDNSKMVTEVKKLFKVKWQTETIKSLFFSWFSIDYECAPSKLRRPPIFDLLKHGEPETNPDLQKIAENIIIRMFSQPEKSNIFWFIPVFSKSFFRNHPMFLIDNNHYEIIFQYIEKLKGSQLISNIKIVNSTIKILNLLLQLSISLNRPDLIDRVSNCLNTLNVKKFPNIALYISYCHFSARKIDLLWNLIHSSINDPVFAQNSYLFYLFAAFYTLFSENIFKYYSITQEFWTNIIQSIQRSEGNAKDLYYLALFTFARNTDIFKQFPESGSIFSNLPNDKMPSNSYAYYLKTAIIAGPNNELLPKQPYDYKDEKFFVTARYIISIVNNNTVRIRSPLGICSFDIKKESGHVVKPIPYVPQKKEPGPKINFVPENAQGKEISQLLSQIPDNLDFTPYQPIPKKDPCFDSFCFLSDLGLFSTKEAETAKLVSSSYLKHIIDIDTISAKAYFEVSVMQAIGDNETLVSSKTSALIKLLTDICPGFQNGRISNALCDIQYIIPCLMKPGSSRKTQILLLLNETDFIIRKYNQEIAEYDYVIIVKPMENDLYYVKIFSHQIVFAPFGSFHIIHRTQICELITFLIMLYNATPPESRKVIRGPMKFIERMSLRTNRIFSLFNQPKISPQEVVHVFSGFSNNS</sequence>
<reference evidence="1" key="1">
    <citation type="submission" date="2016-10" db="EMBL/GenBank/DDBJ databases">
        <authorList>
            <person name="Benchimol M."/>
            <person name="Almeida L.G."/>
            <person name="Vasconcelos A.T."/>
            <person name="Perreira-Neves A."/>
            <person name="Rosa I.A."/>
            <person name="Tasca T."/>
            <person name="Bogo M.R."/>
            <person name="de Souza W."/>
        </authorList>
    </citation>
    <scope>NUCLEOTIDE SEQUENCE [LARGE SCALE GENOMIC DNA]</scope>
    <source>
        <strain evidence="1">K</strain>
    </source>
</reference>
<dbReference type="GeneID" id="94834524"/>
<proteinExistence type="predicted"/>
<organism evidence="1 2">
    <name type="scientific">Tritrichomonas foetus</name>
    <dbReference type="NCBI Taxonomy" id="1144522"/>
    <lineage>
        <taxon>Eukaryota</taxon>
        <taxon>Metamonada</taxon>
        <taxon>Parabasalia</taxon>
        <taxon>Tritrichomonadida</taxon>
        <taxon>Tritrichomonadidae</taxon>
        <taxon>Tritrichomonas</taxon>
    </lineage>
</organism>
<dbReference type="VEuPathDB" id="TrichDB:TRFO_17838"/>